<dbReference type="GO" id="GO:0006904">
    <property type="term" value="P:vesicle docking involved in exocytosis"/>
    <property type="evidence" value="ECO:0007669"/>
    <property type="project" value="TreeGrafter"/>
</dbReference>
<dbReference type="GO" id="GO:0030897">
    <property type="term" value="C:HOPS complex"/>
    <property type="evidence" value="ECO:0007669"/>
    <property type="project" value="TreeGrafter"/>
</dbReference>
<keyword evidence="5" id="KW-0472">Membrane</keyword>
<dbReference type="GO" id="GO:0030674">
    <property type="term" value="F:protein-macromolecule adaptor activity"/>
    <property type="evidence" value="ECO:0007669"/>
    <property type="project" value="TreeGrafter"/>
</dbReference>
<dbReference type="STRING" id="145388.A0A0D2MSQ6"/>
<dbReference type="GO" id="GO:0007032">
    <property type="term" value="P:endosome organization"/>
    <property type="evidence" value="ECO:0007669"/>
    <property type="project" value="TreeGrafter"/>
</dbReference>
<feature type="compositionally biased region" description="Low complexity" evidence="6">
    <location>
        <begin position="111"/>
        <end position="127"/>
    </location>
</feature>
<dbReference type="AlphaFoldDB" id="A0A0D2MSQ6"/>
<evidence type="ECO:0000256" key="1">
    <source>
        <dbReference type="ARBA" id="ARBA00004370"/>
    </source>
</evidence>
<dbReference type="GO" id="GO:0005768">
    <property type="term" value="C:endosome"/>
    <property type="evidence" value="ECO:0007669"/>
    <property type="project" value="TreeGrafter"/>
</dbReference>
<accession>A0A0D2MSQ6</accession>
<organism evidence="8 9">
    <name type="scientific">Monoraphidium neglectum</name>
    <dbReference type="NCBI Taxonomy" id="145388"/>
    <lineage>
        <taxon>Eukaryota</taxon>
        <taxon>Viridiplantae</taxon>
        <taxon>Chlorophyta</taxon>
        <taxon>core chlorophytes</taxon>
        <taxon>Chlorophyceae</taxon>
        <taxon>CS clade</taxon>
        <taxon>Sphaeropleales</taxon>
        <taxon>Selenastraceae</taxon>
        <taxon>Monoraphidium</taxon>
    </lineage>
</organism>
<proteinExistence type="predicted"/>
<evidence type="ECO:0000313" key="9">
    <source>
        <dbReference type="Proteomes" id="UP000054498"/>
    </source>
</evidence>
<keyword evidence="4" id="KW-0862">Zinc</keyword>
<dbReference type="PANTHER" id="PTHR23323">
    <property type="entry name" value="VACUOLAR PROTEIN SORTING-ASSOCIATED PROTEIN"/>
    <property type="match status" value="1"/>
</dbReference>
<feature type="region of interest" description="Disordered" evidence="6">
    <location>
        <begin position="103"/>
        <end position="131"/>
    </location>
</feature>
<evidence type="ECO:0000256" key="5">
    <source>
        <dbReference type="ARBA" id="ARBA00023136"/>
    </source>
</evidence>
<dbReference type="Proteomes" id="UP000054498">
    <property type="component" value="Unassembled WGS sequence"/>
</dbReference>
<evidence type="ECO:0000259" key="7">
    <source>
        <dbReference type="Pfam" id="PF23341"/>
    </source>
</evidence>
<feature type="domain" description="PEP5/VPS11 N-terminal" evidence="7">
    <location>
        <begin position="279"/>
        <end position="453"/>
    </location>
</feature>
<keyword evidence="2" id="KW-0479">Metal-binding</keyword>
<evidence type="ECO:0000256" key="4">
    <source>
        <dbReference type="ARBA" id="ARBA00022833"/>
    </source>
</evidence>
<dbReference type="OrthoDB" id="26184at2759"/>
<evidence type="ECO:0000256" key="2">
    <source>
        <dbReference type="ARBA" id="ARBA00022723"/>
    </source>
</evidence>
<dbReference type="KEGG" id="mng:MNEG_4497"/>
<dbReference type="PANTHER" id="PTHR23323:SF24">
    <property type="entry name" value="VACUOLAR PROTEIN SORTING-ASSOCIATED PROTEIN 11 HOMOLOG"/>
    <property type="match status" value="1"/>
</dbReference>
<keyword evidence="3" id="KW-0863">Zinc-finger</keyword>
<evidence type="ECO:0000256" key="6">
    <source>
        <dbReference type="SAM" id="MobiDB-lite"/>
    </source>
</evidence>
<dbReference type="Pfam" id="PF23341">
    <property type="entry name" value="PEP5_VPS11_N"/>
    <property type="match status" value="1"/>
</dbReference>
<evidence type="ECO:0000313" key="8">
    <source>
        <dbReference type="EMBL" id="KIZ03467.1"/>
    </source>
</evidence>
<dbReference type="GO" id="GO:0008270">
    <property type="term" value="F:zinc ion binding"/>
    <property type="evidence" value="ECO:0007669"/>
    <property type="project" value="UniProtKB-KW"/>
</dbReference>
<dbReference type="RefSeq" id="XP_013902486.1">
    <property type="nucleotide sequence ID" value="XM_014047032.1"/>
</dbReference>
<sequence>MSFAFKRFSFFGQHDVPGHGFPADAACAVAGGGRVFVGCDGALHVLDEGLQAVAVVPAYGHKLLHLAWAEVRQNQYLVAVGVEEPGASTAAIKVWERSKLAALKPPPPSPAATAAATATAGPAAPGAPASPPAAPAAATVALAPLRVQKVFNSKYPEAEPTALAVTDAAAPALTVAVGLGSGMVYLFQGDLSKGAKLHHTAKLSARPERGDLWAVTALFFPPPSGAAAAAAATPAGGPTAPNNSLFHRAASPHEDPSAAAAAVQSKALAAAAAAAAAERERESLWLFAATESQTLAFNVADGSKNILDQAGVANGACAVARGPLLVVAREDALYDYTADTRAGCTVFDGPKQWLSVFQRYLILVTADGGASGGAGGAGGAGGGASSLLEPVGGGGGGSGGGGGGGSTLHILDVRNKLVAGSFPLGPGGVAQVLCVGGQVVAATRSGRLLALREVELTAQLNGCAVHAAVRSCGCTHAALTRP</sequence>
<dbReference type="GO" id="GO:0007033">
    <property type="term" value="P:vacuole organization"/>
    <property type="evidence" value="ECO:0007669"/>
    <property type="project" value="TreeGrafter"/>
</dbReference>
<name>A0A0D2MSQ6_9CHLO</name>
<dbReference type="GO" id="GO:0048284">
    <property type="term" value="P:organelle fusion"/>
    <property type="evidence" value="ECO:0007669"/>
    <property type="project" value="TreeGrafter"/>
</dbReference>
<keyword evidence="9" id="KW-1185">Reference proteome</keyword>
<dbReference type="EMBL" id="KK100845">
    <property type="protein sequence ID" value="KIZ03467.1"/>
    <property type="molecule type" value="Genomic_DNA"/>
</dbReference>
<dbReference type="InterPro" id="IPR057307">
    <property type="entry name" value="PEP5_VPS11_N"/>
</dbReference>
<evidence type="ECO:0000256" key="3">
    <source>
        <dbReference type="ARBA" id="ARBA00022771"/>
    </source>
</evidence>
<dbReference type="GeneID" id="25737374"/>
<comment type="subcellular location">
    <subcellularLocation>
        <location evidence="1">Membrane</location>
    </subcellularLocation>
</comment>
<dbReference type="Pfam" id="PF23266">
    <property type="entry name" value="VPS11_N"/>
    <property type="match status" value="1"/>
</dbReference>
<protein>
    <submittedName>
        <fullName evidence="8">Subunit of VPS-C complex</fullName>
    </submittedName>
</protein>
<reference evidence="8 9" key="1">
    <citation type="journal article" date="2013" name="BMC Genomics">
        <title>Reconstruction of the lipid metabolism for the microalga Monoraphidium neglectum from its genome sequence reveals characteristics suitable for biofuel production.</title>
        <authorList>
            <person name="Bogen C."/>
            <person name="Al-Dilaimi A."/>
            <person name="Albersmeier A."/>
            <person name="Wichmann J."/>
            <person name="Grundmann M."/>
            <person name="Rupp O."/>
            <person name="Lauersen K.J."/>
            <person name="Blifernez-Klassen O."/>
            <person name="Kalinowski J."/>
            <person name="Goesmann A."/>
            <person name="Mussgnug J.H."/>
            <person name="Kruse O."/>
        </authorList>
    </citation>
    <scope>NUCLEOTIDE SEQUENCE [LARGE SCALE GENOMIC DNA]</scope>
    <source>
        <strain evidence="8 9">SAG 48.87</strain>
    </source>
</reference>
<gene>
    <name evidence="8" type="ORF">MNEG_4497</name>
</gene>